<evidence type="ECO:0000259" key="3">
    <source>
        <dbReference type="Pfam" id="PF13505"/>
    </source>
</evidence>
<accession>A0A7X0NDS0</accession>
<evidence type="ECO:0000256" key="1">
    <source>
        <dbReference type="ARBA" id="ARBA00022729"/>
    </source>
</evidence>
<dbReference type="Pfam" id="PF13505">
    <property type="entry name" value="OMP_b-brl"/>
    <property type="match status" value="1"/>
</dbReference>
<feature type="chain" id="PRO_5030748458" description="Outer membrane protein beta-barrel domain-containing protein" evidence="2">
    <location>
        <begin position="24"/>
        <end position="198"/>
    </location>
</feature>
<feature type="signal peptide" evidence="2">
    <location>
        <begin position="1"/>
        <end position="23"/>
    </location>
</feature>
<comment type="caution">
    <text evidence="4">The sequence shown here is derived from an EMBL/GenBank/DDBJ whole genome shotgun (WGS) entry which is preliminary data.</text>
</comment>
<dbReference type="EMBL" id="JACHHU010000001">
    <property type="protein sequence ID" value="MBB6541586.1"/>
    <property type="molecule type" value="Genomic_DNA"/>
</dbReference>
<organism evidence="4 5">
    <name type="scientific">Thalassotalea piscium</name>
    <dbReference type="NCBI Taxonomy" id="1230533"/>
    <lineage>
        <taxon>Bacteria</taxon>
        <taxon>Pseudomonadati</taxon>
        <taxon>Pseudomonadota</taxon>
        <taxon>Gammaproteobacteria</taxon>
        <taxon>Alteromonadales</taxon>
        <taxon>Colwelliaceae</taxon>
        <taxon>Thalassotalea</taxon>
    </lineage>
</organism>
<protein>
    <recommendedName>
        <fullName evidence="3">Outer membrane protein beta-barrel domain-containing protein</fullName>
    </recommendedName>
</protein>
<sequence length="198" mass="21774">MPKQHLLSAFIICLSLLSAKSSATDFEITPLIGQMSSSDLEQNTGNNSLSLSSGTNIGLGIAWQDTPTGQGQVLINFVNHDFTSDVNQEKQSLDILYTHFNGIAQFRQQNYLTTLSIGLGGAYFKSDYDEELYGSATIAIGTQYKINDNFSFVTELRGYATLVDPDDTLFCQAEQCHAKFESSVFMEANISVGISYKF</sequence>
<feature type="domain" description="Outer membrane protein beta-barrel" evidence="3">
    <location>
        <begin position="10"/>
        <end position="198"/>
    </location>
</feature>
<keyword evidence="5" id="KW-1185">Reference proteome</keyword>
<evidence type="ECO:0000256" key="2">
    <source>
        <dbReference type="SAM" id="SignalP"/>
    </source>
</evidence>
<evidence type="ECO:0000313" key="4">
    <source>
        <dbReference type="EMBL" id="MBB6541586.1"/>
    </source>
</evidence>
<gene>
    <name evidence="4" type="ORF">HNQ55_000060</name>
</gene>
<dbReference type="InterPro" id="IPR011250">
    <property type="entry name" value="OMP/PagP_B-barrel"/>
</dbReference>
<dbReference type="InterPro" id="IPR027385">
    <property type="entry name" value="Beta-barrel_OMP"/>
</dbReference>
<reference evidence="4 5" key="1">
    <citation type="submission" date="2020-08" db="EMBL/GenBank/DDBJ databases">
        <title>Genomic Encyclopedia of Type Strains, Phase IV (KMG-IV): sequencing the most valuable type-strain genomes for metagenomic binning, comparative biology and taxonomic classification.</title>
        <authorList>
            <person name="Goeker M."/>
        </authorList>
    </citation>
    <scope>NUCLEOTIDE SEQUENCE [LARGE SCALE GENOMIC DNA]</scope>
    <source>
        <strain evidence="4 5">DSM 26287</strain>
    </source>
</reference>
<dbReference type="Proteomes" id="UP000537141">
    <property type="component" value="Unassembled WGS sequence"/>
</dbReference>
<dbReference type="AlphaFoldDB" id="A0A7X0NDS0"/>
<dbReference type="RefSeq" id="WP_184420960.1">
    <property type="nucleotide sequence ID" value="NZ_AP027362.1"/>
</dbReference>
<dbReference type="SUPFAM" id="SSF56925">
    <property type="entry name" value="OMPA-like"/>
    <property type="match status" value="1"/>
</dbReference>
<dbReference type="Gene3D" id="2.40.160.20">
    <property type="match status" value="1"/>
</dbReference>
<proteinExistence type="predicted"/>
<name>A0A7X0NDS0_9GAMM</name>
<keyword evidence="1 2" id="KW-0732">Signal</keyword>
<evidence type="ECO:0000313" key="5">
    <source>
        <dbReference type="Proteomes" id="UP000537141"/>
    </source>
</evidence>